<sequence>MQLAYVKTSDRGATDRLLSAVAEALEAQGVALAGVVQTNVDCVQGGRCDMDLRILPHGGTIRISQSLGRAARGCRLDTAALEDAVAQVERALEGDRRPELLIVNKFGKHEADGRGFRPVIAEALSRNVPVLTGVNGLNEARFQEFAGGAAEPLAPELDTILAWVEGLHRDSDAA</sequence>
<evidence type="ECO:0000313" key="2">
    <source>
        <dbReference type="Proteomes" id="UP001595629"/>
    </source>
</evidence>
<dbReference type="InterPro" id="IPR018912">
    <property type="entry name" value="DUF2478"/>
</dbReference>
<comment type="caution">
    <text evidence="1">The sequence shown here is derived from an EMBL/GenBank/DDBJ whole genome shotgun (WGS) entry which is preliminary data.</text>
</comment>
<evidence type="ECO:0000313" key="1">
    <source>
        <dbReference type="EMBL" id="MFC3615193.1"/>
    </source>
</evidence>
<protein>
    <submittedName>
        <fullName evidence="1">DUF2478 domain-containing protein</fullName>
    </submittedName>
</protein>
<dbReference type="EMBL" id="JBHRXI010000016">
    <property type="protein sequence ID" value="MFC3615193.1"/>
    <property type="molecule type" value="Genomic_DNA"/>
</dbReference>
<accession>A0ABV7TL81</accession>
<dbReference type="Gene3D" id="3.40.50.300">
    <property type="entry name" value="P-loop containing nucleotide triphosphate hydrolases"/>
    <property type="match status" value="1"/>
</dbReference>
<keyword evidence="2" id="KW-1185">Reference proteome</keyword>
<dbReference type="Proteomes" id="UP001595629">
    <property type="component" value="Unassembled WGS sequence"/>
</dbReference>
<dbReference type="InterPro" id="IPR027417">
    <property type="entry name" value="P-loop_NTPase"/>
</dbReference>
<name>A0ABV7TL81_9RHOB</name>
<gene>
    <name evidence="1" type="ORF">ACFORG_15615</name>
</gene>
<reference evidence="2" key="1">
    <citation type="journal article" date="2019" name="Int. J. Syst. Evol. Microbiol.">
        <title>The Global Catalogue of Microorganisms (GCM) 10K type strain sequencing project: providing services to taxonomists for standard genome sequencing and annotation.</title>
        <authorList>
            <consortium name="The Broad Institute Genomics Platform"/>
            <consortium name="The Broad Institute Genome Sequencing Center for Infectious Disease"/>
            <person name="Wu L."/>
            <person name="Ma J."/>
        </authorList>
    </citation>
    <scope>NUCLEOTIDE SEQUENCE [LARGE SCALE GENOMIC DNA]</scope>
    <source>
        <strain evidence="2">KCTC 42911</strain>
    </source>
</reference>
<dbReference type="RefSeq" id="WP_386736628.1">
    <property type="nucleotide sequence ID" value="NZ_JBHRXI010000016.1"/>
</dbReference>
<organism evidence="1 2">
    <name type="scientific">Lutimaribacter marinistellae</name>
    <dbReference type="NCBI Taxonomy" id="1820329"/>
    <lineage>
        <taxon>Bacteria</taxon>
        <taxon>Pseudomonadati</taxon>
        <taxon>Pseudomonadota</taxon>
        <taxon>Alphaproteobacteria</taxon>
        <taxon>Rhodobacterales</taxon>
        <taxon>Roseobacteraceae</taxon>
        <taxon>Lutimaribacter</taxon>
    </lineage>
</organism>
<proteinExistence type="predicted"/>
<dbReference type="Pfam" id="PF10649">
    <property type="entry name" value="DUF2478"/>
    <property type="match status" value="1"/>
</dbReference>